<dbReference type="AlphaFoldDB" id="A0A0F9KJ08"/>
<sequence>MLSQNKKIEVQQQLEKFRDDIYISWLQSLDQADNSGSISDDMKQEGNWLLAKAIVDSFCRTRPYSPLSASTKKEFDNLYHFI</sequence>
<protein>
    <submittedName>
        <fullName evidence="1">Uncharacterized protein</fullName>
    </submittedName>
</protein>
<proteinExistence type="predicted"/>
<gene>
    <name evidence="1" type="ORF">LCGC14_1397540</name>
</gene>
<name>A0A0F9KJ08_9ZZZZ</name>
<reference evidence="1" key="1">
    <citation type="journal article" date="2015" name="Nature">
        <title>Complex archaea that bridge the gap between prokaryotes and eukaryotes.</title>
        <authorList>
            <person name="Spang A."/>
            <person name="Saw J.H."/>
            <person name="Jorgensen S.L."/>
            <person name="Zaremba-Niedzwiedzka K."/>
            <person name="Martijn J."/>
            <person name="Lind A.E."/>
            <person name="van Eijk R."/>
            <person name="Schleper C."/>
            <person name="Guy L."/>
            <person name="Ettema T.J."/>
        </authorList>
    </citation>
    <scope>NUCLEOTIDE SEQUENCE</scope>
</reference>
<organism evidence="1">
    <name type="scientific">marine sediment metagenome</name>
    <dbReference type="NCBI Taxonomy" id="412755"/>
    <lineage>
        <taxon>unclassified sequences</taxon>
        <taxon>metagenomes</taxon>
        <taxon>ecological metagenomes</taxon>
    </lineage>
</organism>
<accession>A0A0F9KJ08</accession>
<comment type="caution">
    <text evidence="1">The sequence shown here is derived from an EMBL/GenBank/DDBJ whole genome shotgun (WGS) entry which is preliminary data.</text>
</comment>
<dbReference type="EMBL" id="LAZR01009093">
    <property type="protein sequence ID" value="KKM74726.1"/>
    <property type="molecule type" value="Genomic_DNA"/>
</dbReference>
<evidence type="ECO:0000313" key="1">
    <source>
        <dbReference type="EMBL" id="KKM74726.1"/>
    </source>
</evidence>